<evidence type="ECO:0000256" key="1">
    <source>
        <dbReference type="SAM" id="Phobius"/>
    </source>
</evidence>
<evidence type="ECO:0000313" key="3">
    <source>
        <dbReference type="Proteomes" id="UP001595279"/>
    </source>
</evidence>
<protein>
    <submittedName>
        <fullName evidence="2">DUF3397 domain-containing protein</fullName>
    </submittedName>
</protein>
<name>A0ABV7CUT0_9BACI</name>
<feature type="transmembrane region" description="Helical" evidence="1">
    <location>
        <begin position="113"/>
        <end position="139"/>
    </location>
</feature>
<dbReference type="EMBL" id="JBHRSA010000034">
    <property type="protein sequence ID" value="MFC3040234.1"/>
    <property type="molecule type" value="Genomic_DNA"/>
</dbReference>
<evidence type="ECO:0000313" key="2">
    <source>
        <dbReference type="EMBL" id="MFC3040234.1"/>
    </source>
</evidence>
<keyword evidence="1" id="KW-0812">Transmembrane</keyword>
<dbReference type="Proteomes" id="UP001595279">
    <property type="component" value="Unassembled WGS sequence"/>
</dbReference>
<feature type="transmembrane region" description="Helical" evidence="1">
    <location>
        <begin position="56"/>
        <end position="75"/>
    </location>
</feature>
<feature type="transmembrane region" description="Helical" evidence="1">
    <location>
        <begin position="81"/>
        <end position="101"/>
    </location>
</feature>
<keyword evidence="1" id="KW-0472">Membrane</keyword>
<proteinExistence type="predicted"/>
<dbReference type="InterPro" id="IPR024515">
    <property type="entry name" value="DUF3397"/>
</dbReference>
<sequence>MSKEAVLGRRKDRTMAEYIIYFTAFFIAAPIIASLLVYQVSLAMGTKKRKALHRTVNWTTIFYIAAVGIELSIVFEVQLWGMILSVMLSILAALIFLQWKLTSEIIFSKAWKILWRLSFLLFSFLYVILIFIGIGKFIIH</sequence>
<feature type="transmembrane region" description="Helical" evidence="1">
    <location>
        <begin position="20"/>
        <end position="44"/>
    </location>
</feature>
<keyword evidence="3" id="KW-1185">Reference proteome</keyword>
<gene>
    <name evidence="2" type="ORF">ACFOGI_08200</name>
</gene>
<dbReference type="Pfam" id="PF11877">
    <property type="entry name" value="DUF3397"/>
    <property type="match status" value="1"/>
</dbReference>
<keyword evidence="1" id="KW-1133">Transmembrane helix</keyword>
<organism evidence="2 3">
    <name type="scientific">Virgibacillus xinjiangensis</name>
    <dbReference type="NCBI Taxonomy" id="393090"/>
    <lineage>
        <taxon>Bacteria</taxon>
        <taxon>Bacillati</taxon>
        <taxon>Bacillota</taxon>
        <taxon>Bacilli</taxon>
        <taxon>Bacillales</taxon>
        <taxon>Bacillaceae</taxon>
        <taxon>Virgibacillus</taxon>
    </lineage>
</organism>
<dbReference type="RefSeq" id="WP_390271242.1">
    <property type="nucleotide sequence ID" value="NZ_JBHRSA010000034.1"/>
</dbReference>
<reference evidence="3" key="1">
    <citation type="journal article" date="2019" name="Int. J. Syst. Evol. Microbiol.">
        <title>The Global Catalogue of Microorganisms (GCM) 10K type strain sequencing project: providing services to taxonomists for standard genome sequencing and annotation.</title>
        <authorList>
            <consortium name="The Broad Institute Genomics Platform"/>
            <consortium name="The Broad Institute Genome Sequencing Center for Infectious Disease"/>
            <person name="Wu L."/>
            <person name="Ma J."/>
        </authorList>
    </citation>
    <scope>NUCLEOTIDE SEQUENCE [LARGE SCALE GENOMIC DNA]</scope>
    <source>
        <strain evidence="3">KCTC 13128</strain>
    </source>
</reference>
<accession>A0ABV7CUT0</accession>
<comment type="caution">
    <text evidence="2">The sequence shown here is derived from an EMBL/GenBank/DDBJ whole genome shotgun (WGS) entry which is preliminary data.</text>
</comment>